<dbReference type="RefSeq" id="XP_026191212.1">
    <property type="nucleotide sequence ID" value="XM_026335427.1"/>
</dbReference>
<dbReference type="Proteomes" id="UP000515125">
    <property type="component" value="Unplaced"/>
</dbReference>
<evidence type="ECO:0000313" key="2">
    <source>
        <dbReference type="Proteomes" id="UP000515125"/>
    </source>
</evidence>
<feature type="compositionally biased region" description="Low complexity" evidence="1">
    <location>
        <begin position="449"/>
        <end position="458"/>
    </location>
</feature>
<feature type="compositionally biased region" description="Polar residues" evidence="1">
    <location>
        <begin position="110"/>
        <end position="123"/>
    </location>
</feature>
<sequence>MENTDGEGGPHGGPPEEPSAHQQQPEPQDKGDFNTAPKVELLGRQRSVKFGDSTQQMDDSNSVERINRSGSDSSDTPKQSAVDSASSTVDSGNREPPSSGSAALPCGDITDSSHSAVGSSTAEDGSAQLLRRRTTRLQRIGSRCYEGTTKPNPKPIDAASKAAESAALLKKSSKAHTSETTALPSPPHAPSKDLSGFYMKLLGEDWEEQLQEINAQEVENVFDGESATCKDGVDLEGLNIPKAENYQGKFRQRIRRRDANRNQDLSDQVADDLQVADDEPLISADEIAEIRESAWRPVGEAIPPLNTLGLGYHQAWDVGKKGCLAAKVDVIWTPSLASNRLRFFVMDGTDPESFLTYYSKSDLQAARGLSSEKLGSISAWDLRDGHWTYPKAKVFIRRSDKRNRDCILENFASDFYDAMLVCLWEMETQAKIELLKKQRRQERSRNRRSGSVSSTAAAHASGRLSAAVVSYKGGHVLPLQGTAAGGTSGEGLKGPRKPRQSIVLSLVREIRLIGEREWVVKWVKERLQRQRGKKLSKGPPGALLNGVLPEARVVRSLAEASPSSGTTSPTQEHGERRQTEGRQMARKPPGIPVVPDIVESAILSAQLSPRGREVQSQALFG</sequence>
<feature type="compositionally biased region" description="Low complexity" evidence="1">
    <location>
        <begin position="158"/>
        <end position="170"/>
    </location>
</feature>
<evidence type="ECO:0000313" key="3">
    <source>
        <dbReference type="RefSeq" id="XP_026191212.1"/>
    </source>
</evidence>
<feature type="region of interest" description="Disordered" evidence="1">
    <location>
        <begin position="557"/>
        <end position="592"/>
    </location>
</feature>
<dbReference type="AlphaFoldDB" id="A0A6P6RUT0"/>
<feature type="region of interest" description="Disordered" evidence="1">
    <location>
        <begin position="437"/>
        <end position="458"/>
    </location>
</feature>
<feature type="compositionally biased region" description="Gly residues" evidence="1">
    <location>
        <begin position="1"/>
        <end position="11"/>
    </location>
</feature>
<gene>
    <name evidence="3" type="primary">LOC34617608</name>
</gene>
<evidence type="ECO:0000256" key="1">
    <source>
        <dbReference type="SAM" id="MobiDB-lite"/>
    </source>
</evidence>
<keyword evidence="2" id="KW-1185">Reference proteome</keyword>
<dbReference type="GeneID" id="34617608"/>
<name>A0A6P6RUT0_9EIME</name>
<protein>
    <submittedName>
        <fullName evidence="3">Uncharacterized protein LOC34617608</fullName>
    </submittedName>
</protein>
<proteinExistence type="predicted"/>
<reference evidence="3" key="1">
    <citation type="submission" date="2025-08" db="UniProtKB">
        <authorList>
            <consortium name="RefSeq"/>
        </authorList>
    </citation>
    <scope>IDENTIFICATION</scope>
</reference>
<organism evidence="2 3">
    <name type="scientific">Cyclospora cayetanensis</name>
    <dbReference type="NCBI Taxonomy" id="88456"/>
    <lineage>
        <taxon>Eukaryota</taxon>
        <taxon>Sar</taxon>
        <taxon>Alveolata</taxon>
        <taxon>Apicomplexa</taxon>
        <taxon>Conoidasida</taxon>
        <taxon>Coccidia</taxon>
        <taxon>Eucoccidiorida</taxon>
        <taxon>Eimeriorina</taxon>
        <taxon>Eimeriidae</taxon>
        <taxon>Cyclospora</taxon>
    </lineage>
</organism>
<feature type="compositionally biased region" description="Polar residues" evidence="1">
    <location>
        <begin position="561"/>
        <end position="571"/>
    </location>
</feature>
<dbReference type="OrthoDB" id="348964at2759"/>
<feature type="compositionally biased region" description="Low complexity" evidence="1">
    <location>
        <begin position="80"/>
        <end position="91"/>
    </location>
</feature>
<feature type="compositionally biased region" description="Polar residues" evidence="1">
    <location>
        <begin position="52"/>
        <end position="79"/>
    </location>
</feature>
<feature type="region of interest" description="Disordered" evidence="1">
    <location>
        <begin position="1"/>
        <end position="194"/>
    </location>
</feature>
<accession>A0A6P6RUT0</accession>